<proteinExistence type="predicted"/>
<dbReference type="GO" id="GO:0016757">
    <property type="term" value="F:glycosyltransferase activity"/>
    <property type="evidence" value="ECO:0007669"/>
    <property type="project" value="InterPro"/>
</dbReference>
<gene>
    <name evidence="3" type="ORF">EHS15_18280</name>
</gene>
<evidence type="ECO:0000256" key="1">
    <source>
        <dbReference type="ARBA" id="ARBA00022679"/>
    </source>
</evidence>
<evidence type="ECO:0000313" key="3">
    <source>
        <dbReference type="EMBL" id="TGN17210.1"/>
    </source>
</evidence>
<dbReference type="PANTHER" id="PTHR46401">
    <property type="entry name" value="GLYCOSYLTRANSFERASE WBBK-RELATED"/>
    <property type="match status" value="1"/>
</dbReference>
<dbReference type="SUPFAM" id="SSF53756">
    <property type="entry name" value="UDP-Glycosyltransferase/glycogen phosphorylase"/>
    <property type="match status" value="1"/>
</dbReference>
<dbReference type="EMBL" id="RQHW01000079">
    <property type="protein sequence ID" value="TGN17210.1"/>
    <property type="molecule type" value="Genomic_DNA"/>
</dbReference>
<evidence type="ECO:0000259" key="2">
    <source>
        <dbReference type="Pfam" id="PF00534"/>
    </source>
</evidence>
<dbReference type="RefSeq" id="WP_135762117.1">
    <property type="nucleotide sequence ID" value="NZ_RQHW01000079.1"/>
</dbReference>
<accession>A0A4R9LZ00</accession>
<dbReference type="AlphaFoldDB" id="A0A4R9LZ00"/>
<protein>
    <submittedName>
        <fullName evidence="3">Glycosyltransferase</fullName>
    </submittedName>
</protein>
<keyword evidence="1 3" id="KW-0808">Transferase</keyword>
<comment type="caution">
    <text evidence="3">The sequence shown here is derived from an EMBL/GenBank/DDBJ whole genome shotgun (WGS) entry which is preliminary data.</text>
</comment>
<feature type="domain" description="Glycosyl transferase family 1" evidence="2">
    <location>
        <begin position="137"/>
        <end position="300"/>
    </location>
</feature>
<dbReference type="InterPro" id="IPR001296">
    <property type="entry name" value="Glyco_trans_1"/>
</dbReference>
<sequence length="333" mass="38981">MMEIKKLLQSNGWKGKLFSGNVYKAEGNYAEKFTKAKISDKDVLIYHHSIHTEVLPYLLKLPNRKILIYHNVTPHGFFEPYDLKFTYLLREGRNDLSIIKEKFNKYFAVSNFNRSELVDLGFENPKLLPLHINFKKWKDISHEKHKKDPIQFLFVGRIAPNKRQDDLIRFAKIWKSFSEKPFSMKIVGFCNPNQQTYLDELEMMIRTYELKEEVQIVPYVNEAILSKFYQESSYFLSMSEHEGFCVPLLEAMLFQLPVIAFDAGAVAETMDGAGVLFRTKNFKEIINMILELESNPDKKESVLLKQSQRLESYSSRTDIKLLLNSLEEHARSL</sequence>
<dbReference type="Gene3D" id="3.40.50.2000">
    <property type="entry name" value="Glycogen Phosphorylase B"/>
    <property type="match status" value="2"/>
</dbReference>
<dbReference type="PANTHER" id="PTHR46401:SF2">
    <property type="entry name" value="GLYCOSYLTRANSFERASE WBBK-RELATED"/>
    <property type="match status" value="1"/>
</dbReference>
<dbReference type="GO" id="GO:0009103">
    <property type="term" value="P:lipopolysaccharide biosynthetic process"/>
    <property type="evidence" value="ECO:0007669"/>
    <property type="project" value="TreeGrafter"/>
</dbReference>
<reference evidence="3" key="1">
    <citation type="journal article" date="2019" name="PLoS Negl. Trop. Dis.">
        <title>Revisiting the worldwide diversity of Leptospira species in the environment.</title>
        <authorList>
            <person name="Vincent A.T."/>
            <person name="Schiettekatte O."/>
            <person name="Bourhy P."/>
            <person name="Veyrier F.J."/>
            <person name="Picardeau M."/>
        </authorList>
    </citation>
    <scope>NUCLEOTIDE SEQUENCE [LARGE SCALE GENOMIC DNA]</scope>
    <source>
        <strain evidence="3">201300427</strain>
    </source>
</reference>
<evidence type="ECO:0000313" key="4">
    <source>
        <dbReference type="Proteomes" id="UP000298058"/>
    </source>
</evidence>
<dbReference type="OrthoDB" id="9787617at2"/>
<keyword evidence="4" id="KW-1185">Reference proteome</keyword>
<dbReference type="CDD" id="cd03801">
    <property type="entry name" value="GT4_PimA-like"/>
    <property type="match status" value="1"/>
</dbReference>
<dbReference type="Pfam" id="PF00534">
    <property type="entry name" value="Glycos_transf_1"/>
    <property type="match status" value="1"/>
</dbReference>
<organism evidence="3 4">
    <name type="scientific">Leptospira idonii</name>
    <dbReference type="NCBI Taxonomy" id="1193500"/>
    <lineage>
        <taxon>Bacteria</taxon>
        <taxon>Pseudomonadati</taxon>
        <taxon>Spirochaetota</taxon>
        <taxon>Spirochaetia</taxon>
        <taxon>Leptospirales</taxon>
        <taxon>Leptospiraceae</taxon>
        <taxon>Leptospira</taxon>
    </lineage>
</organism>
<name>A0A4R9LZ00_9LEPT</name>
<dbReference type="Proteomes" id="UP000298058">
    <property type="component" value="Unassembled WGS sequence"/>
</dbReference>